<dbReference type="AlphaFoldDB" id="A0A4R8GP49"/>
<dbReference type="STRING" id="926561.GCA_000379025_02465"/>
<protein>
    <submittedName>
        <fullName evidence="3">Uncharacterized SAM-binding protein YcdF (DUF218 family)</fullName>
    </submittedName>
</protein>
<keyword evidence="1" id="KW-0812">Transmembrane</keyword>
<evidence type="ECO:0000259" key="2">
    <source>
        <dbReference type="Pfam" id="PF02698"/>
    </source>
</evidence>
<dbReference type="RefSeq" id="WP_134118734.1">
    <property type="nucleotide sequence ID" value="NZ_SOEG01000041.1"/>
</dbReference>
<dbReference type="InterPro" id="IPR003848">
    <property type="entry name" value="DUF218"/>
</dbReference>
<name>A0A4R8GP49_9FIRM</name>
<dbReference type="InterPro" id="IPR051599">
    <property type="entry name" value="Cell_Envelope_Assoc"/>
</dbReference>
<keyword evidence="1" id="KW-0472">Membrane</keyword>
<dbReference type="GO" id="GO:0000270">
    <property type="term" value="P:peptidoglycan metabolic process"/>
    <property type="evidence" value="ECO:0007669"/>
    <property type="project" value="TreeGrafter"/>
</dbReference>
<organism evidence="3 4">
    <name type="scientific">Orenia marismortui</name>
    <dbReference type="NCBI Taxonomy" id="46469"/>
    <lineage>
        <taxon>Bacteria</taxon>
        <taxon>Bacillati</taxon>
        <taxon>Bacillota</taxon>
        <taxon>Clostridia</taxon>
        <taxon>Halanaerobiales</taxon>
        <taxon>Halobacteroidaceae</taxon>
        <taxon>Orenia</taxon>
    </lineage>
</organism>
<dbReference type="PANTHER" id="PTHR30336:SF4">
    <property type="entry name" value="ENVELOPE BIOGENESIS FACTOR ELYC"/>
    <property type="match status" value="1"/>
</dbReference>
<feature type="domain" description="DUF218" evidence="2">
    <location>
        <begin position="94"/>
        <end position="256"/>
    </location>
</feature>
<evidence type="ECO:0000313" key="4">
    <source>
        <dbReference type="Proteomes" id="UP000295832"/>
    </source>
</evidence>
<dbReference type="EMBL" id="SOEG01000041">
    <property type="protein sequence ID" value="TDX46448.1"/>
    <property type="molecule type" value="Genomic_DNA"/>
</dbReference>
<dbReference type="PANTHER" id="PTHR30336">
    <property type="entry name" value="INNER MEMBRANE PROTEIN, PROBABLE PERMEASE"/>
    <property type="match status" value="1"/>
</dbReference>
<dbReference type="Proteomes" id="UP000295832">
    <property type="component" value="Unassembled WGS sequence"/>
</dbReference>
<dbReference type="Gene3D" id="3.40.50.620">
    <property type="entry name" value="HUPs"/>
    <property type="match status" value="1"/>
</dbReference>
<feature type="transmembrane region" description="Helical" evidence="1">
    <location>
        <begin position="12"/>
        <end position="31"/>
    </location>
</feature>
<dbReference type="CDD" id="cd06259">
    <property type="entry name" value="YdcF-like"/>
    <property type="match status" value="1"/>
</dbReference>
<dbReference type="GO" id="GO:0043164">
    <property type="term" value="P:Gram-negative-bacterium-type cell wall biogenesis"/>
    <property type="evidence" value="ECO:0007669"/>
    <property type="project" value="TreeGrafter"/>
</dbReference>
<proteinExistence type="predicted"/>
<reference evidence="3 4" key="1">
    <citation type="submission" date="2019-03" db="EMBL/GenBank/DDBJ databases">
        <title>Subsurface microbial communities from deep shales in Ohio and West Virginia, USA.</title>
        <authorList>
            <person name="Wrighton K."/>
        </authorList>
    </citation>
    <scope>NUCLEOTIDE SEQUENCE [LARGE SCALE GENOMIC DNA]</scope>
    <source>
        <strain evidence="3 4">MSL 6dP</strain>
    </source>
</reference>
<gene>
    <name evidence="3" type="ORF">C7959_1417</name>
</gene>
<dbReference type="Pfam" id="PF02698">
    <property type="entry name" value="DUF218"/>
    <property type="match status" value="1"/>
</dbReference>
<accession>A0A4R8GP49</accession>
<comment type="caution">
    <text evidence="3">The sequence shown here is derived from an EMBL/GenBank/DDBJ whole genome shotgun (WGS) entry which is preliminary data.</text>
</comment>
<sequence length="264" mass="30359">MYYIFRNFISNLLLPPGFFLLLLVILAIIIYKRKEGYGYYNSKRNIYFIIMVLFISIYLCSSYLGEIIMVRPLEDNYSPVVINQLPNKEDIKTAIVILGGGINRGTPRNEEIAQKALSRLYEGFKIHQATGYDIVVTGGVPPTVEGSSEAKIMKEILIDWGVNRKDIIIEDKALTTWLNAINTTKILDEAGYKRILLVTNAIHMNRSIYSFKKNWDYKLIAAPATYLMESKVGFLRFLPNSHSLEKSLRAIHEWVGLLWYYISK</sequence>
<feature type="transmembrane region" description="Helical" evidence="1">
    <location>
        <begin position="46"/>
        <end position="64"/>
    </location>
</feature>
<keyword evidence="1" id="KW-1133">Transmembrane helix</keyword>
<dbReference type="InterPro" id="IPR014729">
    <property type="entry name" value="Rossmann-like_a/b/a_fold"/>
</dbReference>
<evidence type="ECO:0000313" key="3">
    <source>
        <dbReference type="EMBL" id="TDX46448.1"/>
    </source>
</evidence>
<evidence type="ECO:0000256" key="1">
    <source>
        <dbReference type="SAM" id="Phobius"/>
    </source>
</evidence>
<keyword evidence="4" id="KW-1185">Reference proteome</keyword>
<dbReference type="GO" id="GO:0005886">
    <property type="term" value="C:plasma membrane"/>
    <property type="evidence" value="ECO:0007669"/>
    <property type="project" value="TreeGrafter"/>
</dbReference>